<dbReference type="Proteomes" id="UP000248483">
    <property type="component" value="Unplaced"/>
</dbReference>
<feature type="compositionally biased region" description="Acidic residues" evidence="5">
    <location>
        <begin position="175"/>
        <end position="189"/>
    </location>
</feature>
<reference evidence="10" key="1">
    <citation type="submission" date="2025-08" db="UniProtKB">
        <authorList>
            <consortium name="RefSeq"/>
        </authorList>
    </citation>
    <scope>IDENTIFICATION</scope>
    <source>
        <tissue evidence="10">Blood</tissue>
    </source>
</reference>
<keyword evidence="2 4" id="KW-0378">Hydrolase</keyword>
<dbReference type="InterPro" id="IPR011013">
    <property type="entry name" value="Gal_mutarotase_sf_dom"/>
</dbReference>
<dbReference type="CDD" id="cd06603">
    <property type="entry name" value="GH31_GANC_GANAB_alpha"/>
    <property type="match status" value="1"/>
</dbReference>
<dbReference type="AlphaFoldDB" id="A0A2Y9PK49"/>
<dbReference type="Gene3D" id="2.60.40.1180">
    <property type="entry name" value="Golgi alpha-mannosidase II"/>
    <property type="match status" value="2"/>
</dbReference>
<keyword evidence="9" id="KW-1185">Reference proteome</keyword>
<dbReference type="InterPro" id="IPR048395">
    <property type="entry name" value="Glyco_hydro_31_C"/>
</dbReference>
<dbReference type="PANTHER" id="PTHR22762:SF60">
    <property type="entry name" value="NEUTRAL ALPHA-GLUCOSIDASE C"/>
    <property type="match status" value="1"/>
</dbReference>
<comment type="similarity">
    <text evidence="1 4">Belongs to the glycosyl hydrolase 31 family.</text>
</comment>
<evidence type="ECO:0000259" key="7">
    <source>
        <dbReference type="Pfam" id="PF13802"/>
    </source>
</evidence>
<dbReference type="CTD" id="2595"/>
<proteinExistence type="inferred from homology"/>
<evidence type="ECO:0000256" key="4">
    <source>
        <dbReference type="RuleBase" id="RU361185"/>
    </source>
</evidence>
<dbReference type="FunFam" id="3.20.20.80:FF:000046">
    <property type="entry name" value="Glucosidase alpha, neutral C"/>
    <property type="match status" value="1"/>
</dbReference>
<dbReference type="InterPro" id="IPR025887">
    <property type="entry name" value="Glyco_hydro_31_N_dom"/>
</dbReference>
<evidence type="ECO:0000259" key="8">
    <source>
        <dbReference type="Pfam" id="PF21365"/>
    </source>
</evidence>
<evidence type="ECO:0000256" key="1">
    <source>
        <dbReference type="ARBA" id="ARBA00007806"/>
    </source>
</evidence>
<dbReference type="FunFam" id="2.60.40.1180:FF:000023">
    <property type="entry name" value="neutral alpha-glucosidase AB isoform X2"/>
    <property type="match status" value="1"/>
</dbReference>
<dbReference type="SUPFAM" id="SSF51011">
    <property type="entry name" value="Glycosyl hydrolase domain"/>
    <property type="match status" value="1"/>
</dbReference>
<dbReference type="GO" id="GO:0005975">
    <property type="term" value="P:carbohydrate metabolic process"/>
    <property type="evidence" value="ECO:0007669"/>
    <property type="project" value="InterPro"/>
</dbReference>
<dbReference type="Gene3D" id="2.60.40.1760">
    <property type="entry name" value="glycosyl hydrolase (family 31)"/>
    <property type="match status" value="1"/>
</dbReference>
<dbReference type="SUPFAM" id="SSF51445">
    <property type="entry name" value="(Trans)glycosidases"/>
    <property type="match status" value="1"/>
</dbReference>
<gene>
    <name evidence="10" type="primary">GANC</name>
</gene>
<sequence>MDAAEKISVEDEAVDKKIFKDCSKIAFYRRQKQRLSKKSTYRALLDSVTEGKESTRFQIINEAAKVPLLAEVYGIEGNIFRLKINEEAPLKPRYEVPDVLTSKPSTVRLISCSGDTGSLVLANGKGDLKCHITANPFKIDLVSEEEVVMSINSLGQLYFEQLQIPPKQSRATKENEEDTSDDTTQENQEELGLWEEKFRNFVDVKDNGPASIGLDFSLHGFEHVYGIPQHAESHQLKNTSDGDAYRLYNLDVYGYKIHDKMGIYGSVPYLLAHKLGRTLGIFWLNASETLVEINTEPAVKYALTQMGPVAAKEKGRSQTDVHWMSESGIIDVFLLTGPTPSDVFKQYSYLTGTQAMPPLFSLGYHQCRWNYKDEHDVKAVDAGFDEHDIPYDVMWLDIEHTEGKRYFTWDKKRFPNPKRMQELLRSKKRKGSTDILYIWNDMNEPSVFRGPELTMQKNAIHHGNWEHRELHNIYGFYQQMATAEGLIQRSKGKERPFVLTRSFFAGSQKYGAVWTGDNTAEWSYLKISIPMLLTLSVTGISFCGADVGGFIGNPEAELLVRWYQAGAYQPFFRGHATKNTKRREPWLFGEEHTRLIQEAIRERYALLPYWYSLFYSAHVASQPVMRPLWVEFPDELETFSVEDEYMLGSALLVHPVTEPKATVVDVFLPGSSEVWYDSKTFAHWEGACTVKIPVALDTIPVFQRGGSVVPIKTTIGRSTGCMTDSPYGLWVALSTKGSAVGEFYLDDGHSFQYLHQKQFLHRKFSFTSGVLINSCADKRGHYPSKCVVEQILVLGLKKHPSSVTSHSPDGKAQPVAFTYCAKTSTLNLEKFSLNIGADWKVQIQ</sequence>
<dbReference type="InterPro" id="IPR030458">
    <property type="entry name" value="Glyco_hydro_31_AS"/>
</dbReference>
<dbReference type="Pfam" id="PF01055">
    <property type="entry name" value="Glyco_hydro_31_2nd"/>
    <property type="match status" value="2"/>
</dbReference>
<evidence type="ECO:0000256" key="5">
    <source>
        <dbReference type="SAM" id="MobiDB-lite"/>
    </source>
</evidence>
<evidence type="ECO:0000256" key="3">
    <source>
        <dbReference type="ARBA" id="ARBA00023295"/>
    </source>
</evidence>
<dbReference type="PANTHER" id="PTHR22762">
    <property type="entry name" value="ALPHA-GLUCOSIDASE"/>
    <property type="match status" value="1"/>
</dbReference>
<feature type="region of interest" description="Disordered" evidence="5">
    <location>
        <begin position="165"/>
        <end position="189"/>
    </location>
</feature>
<evidence type="ECO:0000259" key="6">
    <source>
        <dbReference type="Pfam" id="PF01055"/>
    </source>
</evidence>
<feature type="domain" description="Glycosyl hydrolase family 31 C-terminal" evidence="8">
    <location>
        <begin position="622"/>
        <end position="709"/>
    </location>
</feature>
<dbReference type="Gene3D" id="3.20.20.80">
    <property type="entry name" value="Glycosidases"/>
    <property type="match status" value="2"/>
</dbReference>
<keyword evidence="3 4" id="KW-0326">Glycosidase</keyword>
<dbReference type="GeneID" id="111181695"/>
<dbReference type="SUPFAM" id="SSF74650">
    <property type="entry name" value="Galactose mutarotase-like"/>
    <property type="match status" value="1"/>
</dbReference>
<dbReference type="RefSeq" id="XP_022443078.1">
    <property type="nucleotide sequence ID" value="XM_022587370.2"/>
</dbReference>
<feature type="domain" description="Glycoside hydrolase family 31 TIM barrel" evidence="6">
    <location>
        <begin position="355"/>
        <end position="428"/>
    </location>
</feature>
<dbReference type="GO" id="GO:0004558">
    <property type="term" value="F:alpha-1,4-glucosidase activity"/>
    <property type="evidence" value="ECO:0007669"/>
    <property type="project" value="TreeGrafter"/>
</dbReference>
<dbReference type="PROSITE" id="PS00129">
    <property type="entry name" value="GLYCOSYL_HYDROL_F31_1"/>
    <property type="match status" value="1"/>
</dbReference>
<organism evidence="9 10">
    <name type="scientific">Delphinapterus leucas</name>
    <name type="common">Beluga whale</name>
    <dbReference type="NCBI Taxonomy" id="9749"/>
    <lineage>
        <taxon>Eukaryota</taxon>
        <taxon>Metazoa</taxon>
        <taxon>Chordata</taxon>
        <taxon>Craniata</taxon>
        <taxon>Vertebrata</taxon>
        <taxon>Euteleostomi</taxon>
        <taxon>Mammalia</taxon>
        <taxon>Eutheria</taxon>
        <taxon>Laurasiatheria</taxon>
        <taxon>Artiodactyla</taxon>
        <taxon>Whippomorpha</taxon>
        <taxon>Cetacea</taxon>
        <taxon>Odontoceti</taxon>
        <taxon>Monodontidae</taxon>
        <taxon>Delphinapterus</taxon>
    </lineage>
</organism>
<dbReference type="GO" id="GO:0030246">
    <property type="term" value="F:carbohydrate binding"/>
    <property type="evidence" value="ECO:0007669"/>
    <property type="project" value="InterPro"/>
</dbReference>
<dbReference type="InterPro" id="IPR017853">
    <property type="entry name" value="GH"/>
</dbReference>
<evidence type="ECO:0000256" key="2">
    <source>
        <dbReference type="ARBA" id="ARBA00022801"/>
    </source>
</evidence>
<dbReference type="InterPro" id="IPR013780">
    <property type="entry name" value="Glyco_hydro_b"/>
</dbReference>
<accession>A0A2Y9PK49</accession>
<dbReference type="Pfam" id="PF13802">
    <property type="entry name" value="Gal_mutarotas_2"/>
    <property type="match status" value="1"/>
</dbReference>
<dbReference type="InterPro" id="IPR000322">
    <property type="entry name" value="Glyco_hydro_31_TIM"/>
</dbReference>
<evidence type="ECO:0000313" key="10">
    <source>
        <dbReference type="RefSeq" id="XP_022443078.1"/>
    </source>
</evidence>
<feature type="domain" description="Glycoside hydrolase family 31 TIM barrel" evidence="6">
    <location>
        <begin position="433"/>
        <end position="613"/>
    </location>
</feature>
<dbReference type="CDD" id="cd14752">
    <property type="entry name" value="GH31_N"/>
    <property type="match status" value="1"/>
</dbReference>
<name>A0A2Y9PK49_DELLE</name>
<feature type="domain" description="Glycoside hydrolase family 31 N-terminal" evidence="7">
    <location>
        <begin position="71"/>
        <end position="291"/>
    </location>
</feature>
<dbReference type="Pfam" id="PF21365">
    <property type="entry name" value="Glyco_hydro_31_3rd"/>
    <property type="match status" value="1"/>
</dbReference>
<evidence type="ECO:0000313" key="9">
    <source>
        <dbReference type="Proteomes" id="UP000248483"/>
    </source>
</evidence>
<protein>
    <submittedName>
        <fullName evidence="10">Neutral alpha-glucosidase C isoform X8</fullName>
    </submittedName>
</protein>
<dbReference type="GO" id="GO:0006491">
    <property type="term" value="P:N-glycan processing"/>
    <property type="evidence" value="ECO:0007669"/>
    <property type="project" value="TreeGrafter"/>
</dbReference>